<dbReference type="PANTHER" id="PTHR13604">
    <property type="entry name" value="DC12-RELATED"/>
    <property type="match status" value="1"/>
</dbReference>
<name>A0A6N6RLI2_9FLAO</name>
<dbReference type="Pfam" id="PF02586">
    <property type="entry name" value="SRAP"/>
    <property type="match status" value="1"/>
</dbReference>
<keyword evidence="2 8" id="KW-0645">Protease</keyword>
<keyword evidence="6" id="KW-0238">DNA-binding</keyword>
<proteinExistence type="inferred from homology"/>
<dbReference type="Gene3D" id="3.90.1680.10">
    <property type="entry name" value="SOS response associated peptidase-like"/>
    <property type="match status" value="1"/>
</dbReference>
<evidence type="ECO:0000256" key="1">
    <source>
        <dbReference type="ARBA" id="ARBA00008136"/>
    </source>
</evidence>
<protein>
    <recommendedName>
        <fullName evidence="8">Abasic site processing protein</fullName>
        <ecNumber evidence="8">3.4.-.-</ecNumber>
    </recommendedName>
</protein>
<reference evidence="9 10" key="1">
    <citation type="submission" date="2019-09" db="EMBL/GenBank/DDBJ databases">
        <title>Genomes of family Cryomorphaceae.</title>
        <authorList>
            <person name="Bowman J.P."/>
        </authorList>
    </citation>
    <scope>NUCLEOTIDE SEQUENCE [LARGE SCALE GENOMIC DNA]</scope>
    <source>
        <strain evidence="9 10">LMG 25704</strain>
    </source>
</reference>
<comment type="similarity">
    <text evidence="1 8">Belongs to the SOS response-associated peptidase family.</text>
</comment>
<accession>A0A6N6RLI2</accession>
<dbReference type="EC" id="3.4.-.-" evidence="8"/>
<keyword evidence="3" id="KW-0227">DNA damage</keyword>
<comment type="caution">
    <text evidence="9">The sequence shown here is derived from an EMBL/GenBank/DDBJ whole genome shotgun (WGS) entry which is preliminary data.</text>
</comment>
<evidence type="ECO:0000256" key="3">
    <source>
        <dbReference type="ARBA" id="ARBA00022763"/>
    </source>
</evidence>
<dbReference type="EMBL" id="WBVO01000001">
    <property type="protein sequence ID" value="KAB2814434.1"/>
    <property type="molecule type" value="Genomic_DNA"/>
</dbReference>
<organism evidence="9 10">
    <name type="scientific">Phaeocystidibacter luteus</name>
    <dbReference type="NCBI Taxonomy" id="911197"/>
    <lineage>
        <taxon>Bacteria</taxon>
        <taxon>Pseudomonadati</taxon>
        <taxon>Bacteroidota</taxon>
        <taxon>Flavobacteriia</taxon>
        <taxon>Flavobacteriales</taxon>
        <taxon>Phaeocystidibacteraceae</taxon>
        <taxon>Phaeocystidibacter</taxon>
    </lineage>
</organism>
<evidence type="ECO:0000256" key="2">
    <source>
        <dbReference type="ARBA" id="ARBA00022670"/>
    </source>
</evidence>
<keyword evidence="10" id="KW-1185">Reference proteome</keyword>
<gene>
    <name evidence="9" type="ORF">F8C67_01485</name>
</gene>
<dbReference type="OrthoDB" id="9782620at2"/>
<dbReference type="SUPFAM" id="SSF143081">
    <property type="entry name" value="BB1717-like"/>
    <property type="match status" value="1"/>
</dbReference>
<evidence type="ECO:0000256" key="4">
    <source>
        <dbReference type="ARBA" id="ARBA00022801"/>
    </source>
</evidence>
<dbReference type="AlphaFoldDB" id="A0A6N6RLI2"/>
<sequence>MCGRYVTVSKVKAVEKRFNAEVATPDLWRVNANVGPGSKAPVIADESPNSIQHFQFGFTPQWAKKPMYVFNARSEGDHNKENDPSYTGAKGILQKPMFRKSIRDRRCLVLADAFIEGPEKEKLSKPYVVYLRERRPFAFAGVWDEWVNTDTGEILRSFAILTTVANPLMQKIGHHRSPVILEPDQESDWISNDLPIQDVTAMLEPYDAKRMNAYPIDPAIKNPRAQGVELLKPTGERVFKEYDYEIYEELRLEGMGETRARQRGRDEKGRQQSLF</sequence>
<keyword evidence="5" id="KW-0190">Covalent protein-DNA linkage</keyword>
<dbReference type="RefSeq" id="WP_151666014.1">
    <property type="nucleotide sequence ID" value="NZ_WBVO01000001.1"/>
</dbReference>
<dbReference type="GO" id="GO:0008233">
    <property type="term" value="F:peptidase activity"/>
    <property type="evidence" value="ECO:0007669"/>
    <property type="project" value="UniProtKB-KW"/>
</dbReference>
<keyword evidence="4 8" id="KW-0378">Hydrolase</keyword>
<dbReference type="GO" id="GO:0106300">
    <property type="term" value="P:protein-DNA covalent cross-linking repair"/>
    <property type="evidence" value="ECO:0007669"/>
    <property type="project" value="InterPro"/>
</dbReference>
<evidence type="ECO:0000313" key="9">
    <source>
        <dbReference type="EMBL" id="KAB2814434.1"/>
    </source>
</evidence>
<dbReference type="GO" id="GO:0006508">
    <property type="term" value="P:proteolysis"/>
    <property type="evidence" value="ECO:0007669"/>
    <property type="project" value="UniProtKB-KW"/>
</dbReference>
<dbReference type="InterPro" id="IPR003738">
    <property type="entry name" value="SRAP"/>
</dbReference>
<dbReference type="InterPro" id="IPR036590">
    <property type="entry name" value="SRAP-like"/>
</dbReference>
<dbReference type="GO" id="GO:0003697">
    <property type="term" value="F:single-stranded DNA binding"/>
    <property type="evidence" value="ECO:0007669"/>
    <property type="project" value="InterPro"/>
</dbReference>
<keyword evidence="7" id="KW-0456">Lyase</keyword>
<evidence type="ECO:0000313" key="10">
    <source>
        <dbReference type="Proteomes" id="UP000468650"/>
    </source>
</evidence>
<evidence type="ECO:0000256" key="7">
    <source>
        <dbReference type="ARBA" id="ARBA00023239"/>
    </source>
</evidence>
<dbReference type="PANTHER" id="PTHR13604:SF0">
    <property type="entry name" value="ABASIC SITE PROCESSING PROTEIN HMCES"/>
    <property type="match status" value="1"/>
</dbReference>
<evidence type="ECO:0000256" key="5">
    <source>
        <dbReference type="ARBA" id="ARBA00023124"/>
    </source>
</evidence>
<dbReference type="GO" id="GO:0016829">
    <property type="term" value="F:lyase activity"/>
    <property type="evidence" value="ECO:0007669"/>
    <property type="project" value="UniProtKB-KW"/>
</dbReference>
<dbReference type="Proteomes" id="UP000468650">
    <property type="component" value="Unassembled WGS sequence"/>
</dbReference>
<evidence type="ECO:0000256" key="6">
    <source>
        <dbReference type="ARBA" id="ARBA00023125"/>
    </source>
</evidence>
<evidence type="ECO:0000256" key="8">
    <source>
        <dbReference type="RuleBase" id="RU364100"/>
    </source>
</evidence>